<feature type="binding site" evidence="2">
    <location>
        <position position="97"/>
    </location>
    <ligand>
        <name>Mg(2+)</name>
        <dbReference type="ChEBI" id="CHEBI:18420"/>
        <label>1</label>
        <note>catalytic</note>
    </ligand>
</feature>
<dbReference type="OrthoDB" id="9785695at2"/>
<comment type="similarity">
    <text evidence="1">Belongs to the inositol monophosphatase superfamily.</text>
</comment>
<dbReference type="PANTHER" id="PTHR20854:SF4">
    <property type="entry name" value="INOSITOL-1-MONOPHOSPHATASE-RELATED"/>
    <property type="match status" value="1"/>
</dbReference>
<dbReference type="PANTHER" id="PTHR20854">
    <property type="entry name" value="INOSITOL MONOPHOSPHATASE"/>
    <property type="match status" value="1"/>
</dbReference>
<keyword evidence="2" id="KW-0460">Magnesium</keyword>
<dbReference type="GO" id="GO:0046872">
    <property type="term" value="F:metal ion binding"/>
    <property type="evidence" value="ECO:0007669"/>
    <property type="project" value="UniProtKB-KW"/>
</dbReference>
<feature type="binding site" evidence="2">
    <location>
        <position position="224"/>
    </location>
    <ligand>
        <name>Mg(2+)</name>
        <dbReference type="ChEBI" id="CHEBI:18420"/>
        <label>1</label>
        <note>catalytic</note>
    </ligand>
</feature>
<keyword evidence="4" id="KW-1185">Reference proteome</keyword>
<proteinExistence type="inferred from homology"/>
<name>A0A239KKH7_9RHOB</name>
<feature type="binding site" evidence="2">
    <location>
        <position position="72"/>
    </location>
    <ligand>
        <name>Mg(2+)</name>
        <dbReference type="ChEBI" id="CHEBI:18420"/>
        <label>1</label>
        <note>catalytic</note>
    </ligand>
</feature>
<dbReference type="Gene3D" id="3.30.540.10">
    <property type="entry name" value="Fructose-1,6-Bisphosphatase, subunit A, domain 1"/>
    <property type="match status" value="1"/>
</dbReference>
<dbReference type="SUPFAM" id="SSF56655">
    <property type="entry name" value="Carbohydrate phosphatase"/>
    <property type="match status" value="1"/>
</dbReference>
<dbReference type="GO" id="GO:0008934">
    <property type="term" value="F:inositol monophosphate 1-phosphatase activity"/>
    <property type="evidence" value="ECO:0007669"/>
    <property type="project" value="TreeGrafter"/>
</dbReference>
<evidence type="ECO:0000256" key="2">
    <source>
        <dbReference type="PIRSR" id="PIRSR600760-2"/>
    </source>
</evidence>
<organism evidence="3 4">
    <name type="scientific">Tropicimonas sediminicola</name>
    <dbReference type="NCBI Taxonomy" id="1031541"/>
    <lineage>
        <taxon>Bacteria</taxon>
        <taxon>Pseudomonadati</taxon>
        <taxon>Pseudomonadota</taxon>
        <taxon>Alphaproteobacteria</taxon>
        <taxon>Rhodobacterales</taxon>
        <taxon>Roseobacteraceae</taxon>
        <taxon>Tropicimonas</taxon>
    </lineage>
</organism>
<feature type="binding site" evidence="2">
    <location>
        <position position="95"/>
    </location>
    <ligand>
        <name>Mg(2+)</name>
        <dbReference type="ChEBI" id="CHEBI:18420"/>
        <label>1</label>
        <note>catalytic</note>
    </ligand>
</feature>
<dbReference type="Gene3D" id="3.40.190.80">
    <property type="match status" value="1"/>
</dbReference>
<evidence type="ECO:0000313" key="3">
    <source>
        <dbReference type="EMBL" id="SNT18876.1"/>
    </source>
</evidence>
<keyword evidence="2" id="KW-0479">Metal-binding</keyword>
<sequence>MIPNQQQQDALVEAVRTAAREEILPRFRNLEAGSVDAKSNPDDLVTIADRLSEASISAAVAKILPEAEIVGEEAVAEDPTLLDRIGIAETAVIIDPIDGTWNFAKGVSVFGVLLAVTHRGETVFGLLYDPLNDDWVMAIRGGGTWFCTADGKRRQLRLDVPEGPTGFAGFGSPWLLPEHLRERFALFLLGRGRVTDMRCACHAYRTFCFGNGQFSFDFKLMPWDHAAGALAVVEAGGAVGLLDGRDYAPTIHEGYMVSARNAETLEALRKELSWMVEEGAAAG</sequence>
<dbReference type="GO" id="GO:0006020">
    <property type="term" value="P:inositol metabolic process"/>
    <property type="evidence" value="ECO:0007669"/>
    <property type="project" value="TreeGrafter"/>
</dbReference>
<dbReference type="AlphaFoldDB" id="A0A239KKH7"/>
<dbReference type="PRINTS" id="PR00377">
    <property type="entry name" value="IMPHPHTASES"/>
</dbReference>
<dbReference type="Pfam" id="PF00459">
    <property type="entry name" value="Inositol_P"/>
    <property type="match status" value="1"/>
</dbReference>
<accession>A0A239KKH7</accession>
<dbReference type="EMBL" id="FZOY01000007">
    <property type="protein sequence ID" value="SNT18876.1"/>
    <property type="molecule type" value="Genomic_DNA"/>
</dbReference>
<evidence type="ECO:0000256" key="1">
    <source>
        <dbReference type="ARBA" id="ARBA00009759"/>
    </source>
</evidence>
<dbReference type="RefSeq" id="WP_089234403.1">
    <property type="nucleotide sequence ID" value="NZ_FZOY01000007.1"/>
</dbReference>
<feature type="binding site" evidence="2">
    <location>
        <position position="98"/>
    </location>
    <ligand>
        <name>Mg(2+)</name>
        <dbReference type="ChEBI" id="CHEBI:18420"/>
        <label>1</label>
        <note>catalytic</note>
    </ligand>
</feature>
<dbReference type="GO" id="GO:0007165">
    <property type="term" value="P:signal transduction"/>
    <property type="evidence" value="ECO:0007669"/>
    <property type="project" value="TreeGrafter"/>
</dbReference>
<protein>
    <submittedName>
        <fullName evidence="3">Fructose-1,6-bisphosphatase</fullName>
    </submittedName>
</protein>
<gene>
    <name evidence="3" type="ORF">SAMN05421757_107194</name>
</gene>
<evidence type="ECO:0000313" key="4">
    <source>
        <dbReference type="Proteomes" id="UP000198426"/>
    </source>
</evidence>
<dbReference type="Proteomes" id="UP000198426">
    <property type="component" value="Unassembled WGS sequence"/>
</dbReference>
<reference evidence="3 4" key="1">
    <citation type="submission" date="2017-06" db="EMBL/GenBank/DDBJ databases">
        <authorList>
            <person name="Kim H.J."/>
            <person name="Triplett B.A."/>
        </authorList>
    </citation>
    <scope>NUCLEOTIDE SEQUENCE [LARGE SCALE GENOMIC DNA]</scope>
    <source>
        <strain evidence="3 4">DSM 29339</strain>
    </source>
</reference>
<comment type="cofactor">
    <cofactor evidence="2">
        <name>Mg(2+)</name>
        <dbReference type="ChEBI" id="CHEBI:18420"/>
    </cofactor>
</comment>
<dbReference type="InterPro" id="IPR000760">
    <property type="entry name" value="Inositol_monophosphatase-like"/>
</dbReference>